<evidence type="ECO:0000313" key="2">
    <source>
        <dbReference type="Proteomes" id="UP001501461"/>
    </source>
</evidence>
<sequence length="135" mass="15366">MAWTQARQTFIDARLRNPQSLPAPVSLPERVVGSDETVYEYLICTEKASYFPVLVVTNRGIVYTEYKTIRGWRVAEHVPAQAVAGAAYEKRWITGRIHVYQHDGGGFSVKTRLGEENVEWAMHLVDLMNRLSTAR</sequence>
<dbReference type="EMBL" id="BAAAMN010000041">
    <property type="protein sequence ID" value="GAA2039685.1"/>
    <property type="molecule type" value="Genomic_DNA"/>
</dbReference>
<proteinExistence type="predicted"/>
<name>A0ABN2ULY2_9MICC</name>
<accession>A0ABN2ULY2</accession>
<gene>
    <name evidence="1" type="ORF">GCM10009720_20260</name>
</gene>
<keyword evidence="2" id="KW-1185">Reference proteome</keyword>
<evidence type="ECO:0008006" key="3">
    <source>
        <dbReference type="Google" id="ProtNLM"/>
    </source>
</evidence>
<dbReference type="RefSeq" id="WP_343958218.1">
    <property type="nucleotide sequence ID" value="NZ_BAAAMN010000041.1"/>
</dbReference>
<comment type="caution">
    <text evidence="1">The sequence shown here is derived from an EMBL/GenBank/DDBJ whole genome shotgun (WGS) entry which is preliminary data.</text>
</comment>
<dbReference type="Proteomes" id="UP001501461">
    <property type="component" value="Unassembled WGS sequence"/>
</dbReference>
<organism evidence="1 2">
    <name type="scientific">Yaniella flava</name>
    <dbReference type="NCBI Taxonomy" id="287930"/>
    <lineage>
        <taxon>Bacteria</taxon>
        <taxon>Bacillati</taxon>
        <taxon>Actinomycetota</taxon>
        <taxon>Actinomycetes</taxon>
        <taxon>Micrococcales</taxon>
        <taxon>Micrococcaceae</taxon>
        <taxon>Yaniella</taxon>
    </lineage>
</organism>
<reference evidence="1 2" key="1">
    <citation type="journal article" date="2019" name="Int. J. Syst. Evol. Microbiol.">
        <title>The Global Catalogue of Microorganisms (GCM) 10K type strain sequencing project: providing services to taxonomists for standard genome sequencing and annotation.</title>
        <authorList>
            <consortium name="The Broad Institute Genomics Platform"/>
            <consortium name="The Broad Institute Genome Sequencing Center for Infectious Disease"/>
            <person name="Wu L."/>
            <person name="Ma J."/>
        </authorList>
    </citation>
    <scope>NUCLEOTIDE SEQUENCE [LARGE SCALE GENOMIC DNA]</scope>
    <source>
        <strain evidence="1 2">JCM 13595</strain>
    </source>
</reference>
<protein>
    <recommendedName>
        <fullName evidence="3">YokE-like PH domain-containing protein</fullName>
    </recommendedName>
</protein>
<evidence type="ECO:0000313" key="1">
    <source>
        <dbReference type="EMBL" id="GAA2039685.1"/>
    </source>
</evidence>